<name>A0A8S9GLQ6_BRACR</name>
<proteinExistence type="predicted"/>
<dbReference type="Pfam" id="PF13963">
    <property type="entry name" value="Transpos_assoc"/>
    <property type="match status" value="1"/>
</dbReference>
<protein>
    <recommendedName>
        <fullName evidence="1">Transposase-associated domain-containing protein</fullName>
    </recommendedName>
</protein>
<reference evidence="2" key="1">
    <citation type="submission" date="2019-12" db="EMBL/GenBank/DDBJ databases">
        <title>Genome sequencing and annotation of Brassica cretica.</title>
        <authorList>
            <person name="Studholme D.J."/>
            <person name="Sarris P.F."/>
        </authorList>
    </citation>
    <scope>NUCLEOTIDE SEQUENCE</scope>
    <source>
        <strain evidence="2">PFS-102/07</strain>
        <tissue evidence="2">Leaf</tissue>
    </source>
</reference>
<gene>
    <name evidence="2" type="ORF">F2Q70_00020547</name>
</gene>
<accession>A0A8S9GLQ6</accession>
<evidence type="ECO:0000313" key="2">
    <source>
        <dbReference type="EMBL" id="KAF2545228.1"/>
    </source>
</evidence>
<feature type="domain" description="Transposase-associated" evidence="1">
    <location>
        <begin position="12"/>
        <end position="71"/>
    </location>
</feature>
<dbReference type="InterPro" id="IPR029480">
    <property type="entry name" value="Transpos_assoc"/>
</dbReference>
<dbReference type="EMBL" id="QGKY02001925">
    <property type="protein sequence ID" value="KAF2545228.1"/>
    <property type="molecule type" value="Genomic_DNA"/>
</dbReference>
<evidence type="ECO:0000259" key="1">
    <source>
        <dbReference type="Pfam" id="PF13963"/>
    </source>
</evidence>
<organism evidence="2">
    <name type="scientific">Brassica cretica</name>
    <name type="common">Mustard</name>
    <dbReference type="NCBI Taxonomy" id="69181"/>
    <lineage>
        <taxon>Eukaryota</taxon>
        <taxon>Viridiplantae</taxon>
        <taxon>Streptophyta</taxon>
        <taxon>Embryophyta</taxon>
        <taxon>Tracheophyta</taxon>
        <taxon>Spermatophyta</taxon>
        <taxon>Magnoliopsida</taxon>
        <taxon>eudicotyledons</taxon>
        <taxon>Gunneridae</taxon>
        <taxon>Pentapetalae</taxon>
        <taxon>rosids</taxon>
        <taxon>malvids</taxon>
        <taxon>Brassicales</taxon>
        <taxon>Brassicaceae</taxon>
        <taxon>Brassiceae</taxon>
        <taxon>Brassica</taxon>
    </lineage>
</organism>
<dbReference type="AlphaFoldDB" id="A0A8S9GLQ6"/>
<comment type="caution">
    <text evidence="2">The sequence shown here is derived from an EMBL/GenBank/DDBJ whole genome shotgun (WGS) entry which is preliminary data.</text>
</comment>
<sequence>MSSSNHNEYFRFWMDHNHQDPSTGLVTEEFAEGLQQFMSFALNQQRTLETGKMYCACPVCQNRRFGTNVPIKKGRRYGIGRTSEAISSSSSQLSVSSSSIVQYMERMKTELDEERTKRQAIEEQLRSVTTFISNLYPEQFSATQTQPDSATQSPDDQCF</sequence>